<keyword evidence="7" id="KW-0206">Cytoskeleton</keyword>
<dbReference type="GO" id="GO:0016020">
    <property type="term" value="C:membrane"/>
    <property type="evidence" value="ECO:0007669"/>
    <property type="project" value="UniProtKB-ARBA"/>
</dbReference>
<dbReference type="SUPFAM" id="SSF46966">
    <property type="entry name" value="Spectrin repeat"/>
    <property type="match status" value="7"/>
</dbReference>
<dbReference type="GO" id="GO:0005737">
    <property type="term" value="C:cytoplasm"/>
    <property type="evidence" value="ECO:0007669"/>
    <property type="project" value="UniProtKB-ARBA"/>
</dbReference>
<dbReference type="Pfam" id="PF00435">
    <property type="entry name" value="Spectrin"/>
    <property type="match status" value="8"/>
</dbReference>
<organism evidence="10 11">
    <name type="scientific">Coilia grayii</name>
    <name type="common">Gray's grenadier anchovy</name>
    <dbReference type="NCBI Taxonomy" id="363190"/>
    <lineage>
        <taxon>Eukaryota</taxon>
        <taxon>Metazoa</taxon>
        <taxon>Chordata</taxon>
        <taxon>Craniata</taxon>
        <taxon>Vertebrata</taxon>
        <taxon>Euteleostomi</taxon>
        <taxon>Actinopterygii</taxon>
        <taxon>Neopterygii</taxon>
        <taxon>Teleostei</taxon>
        <taxon>Clupei</taxon>
        <taxon>Clupeiformes</taxon>
        <taxon>Clupeoidei</taxon>
        <taxon>Engraulidae</taxon>
        <taxon>Coilinae</taxon>
        <taxon>Coilia</taxon>
    </lineage>
</organism>
<dbReference type="FunFam" id="1.20.58.60:FF:000011">
    <property type="entry name" value="Spectrin beta chain"/>
    <property type="match status" value="1"/>
</dbReference>
<keyword evidence="4" id="KW-0963">Cytoplasm</keyword>
<feature type="compositionally biased region" description="Basic and acidic residues" evidence="9">
    <location>
        <begin position="1078"/>
        <end position="1127"/>
    </location>
</feature>
<feature type="coiled-coil region" evidence="8">
    <location>
        <begin position="88"/>
        <end position="148"/>
    </location>
</feature>
<evidence type="ECO:0000256" key="9">
    <source>
        <dbReference type="SAM" id="MobiDB-lite"/>
    </source>
</evidence>
<evidence type="ECO:0000256" key="6">
    <source>
        <dbReference type="ARBA" id="ARBA00023203"/>
    </source>
</evidence>
<reference evidence="10 11" key="1">
    <citation type="submission" date="2024-09" db="EMBL/GenBank/DDBJ databases">
        <title>A chromosome-level genome assembly of Gray's grenadier anchovy, Coilia grayii.</title>
        <authorList>
            <person name="Fu Z."/>
        </authorList>
    </citation>
    <scope>NUCLEOTIDE SEQUENCE [LARGE SCALE GENOMIC DNA]</scope>
    <source>
        <strain evidence="10">G4</strain>
        <tissue evidence="10">Muscle</tissue>
    </source>
</reference>
<evidence type="ECO:0008006" key="12">
    <source>
        <dbReference type="Google" id="ProtNLM"/>
    </source>
</evidence>
<evidence type="ECO:0000256" key="4">
    <source>
        <dbReference type="ARBA" id="ARBA00022490"/>
    </source>
</evidence>
<evidence type="ECO:0000256" key="3">
    <source>
        <dbReference type="ARBA" id="ARBA00022467"/>
    </source>
</evidence>
<name>A0ABD1KBK7_9TELE</name>
<keyword evidence="6" id="KW-0009">Actin-binding</keyword>
<keyword evidence="5" id="KW-0677">Repeat</keyword>
<dbReference type="PANTHER" id="PTHR11915">
    <property type="entry name" value="SPECTRIN/FILAMIN RELATED CYTOSKELETAL PROTEIN"/>
    <property type="match status" value="1"/>
</dbReference>
<dbReference type="GO" id="GO:0051693">
    <property type="term" value="P:actin filament capping"/>
    <property type="evidence" value="ECO:0007669"/>
    <property type="project" value="UniProtKB-KW"/>
</dbReference>
<proteinExistence type="inferred from homology"/>
<evidence type="ECO:0000313" key="11">
    <source>
        <dbReference type="Proteomes" id="UP001591681"/>
    </source>
</evidence>
<feature type="region of interest" description="Disordered" evidence="9">
    <location>
        <begin position="903"/>
        <end position="932"/>
    </location>
</feature>
<dbReference type="Gene3D" id="1.20.58.60">
    <property type="match status" value="5"/>
</dbReference>
<dbReference type="CDD" id="cd00176">
    <property type="entry name" value="SPEC"/>
    <property type="match status" value="3"/>
</dbReference>
<feature type="region of interest" description="Disordered" evidence="9">
    <location>
        <begin position="1078"/>
        <end position="1129"/>
    </location>
</feature>
<comment type="similarity">
    <text evidence="2">Belongs to the spectrin family.</text>
</comment>
<gene>
    <name evidence="10" type="ORF">ACEWY4_008666</name>
</gene>
<comment type="caution">
    <text evidence="10">The sequence shown here is derived from an EMBL/GenBank/DDBJ whole genome shotgun (WGS) entry which is preliminary data.</text>
</comment>
<dbReference type="SMART" id="SM00150">
    <property type="entry name" value="SPEC"/>
    <property type="match status" value="8"/>
</dbReference>
<feature type="coiled-coil region" evidence="8">
    <location>
        <begin position="226"/>
        <end position="253"/>
    </location>
</feature>
<dbReference type="GO" id="GO:0003779">
    <property type="term" value="F:actin binding"/>
    <property type="evidence" value="ECO:0007669"/>
    <property type="project" value="UniProtKB-KW"/>
</dbReference>
<dbReference type="FunFam" id="1.20.58.60:FF:000019">
    <property type="entry name" value="Spectrin beta chain"/>
    <property type="match status" value="1"/>
</dbReference>
<dbReference type="EMBL" id="JBHFQA010000007">
    <property type="protein sequence ID" value="KAL2096518.1"/>
    <property type="molecule type" value="Genomic_DNA"/>
</dbReference>
<feature type="compositionally biased region" description="Basic and acidic residues" evidence="9">
    <location>
        <begin position="1157"/>
        <end position="1169"/>
    </location>
</feature>
<evidence type="ECO:0000256" key="8">
    <source>
        <dbReference type="SAM" id="Coils"/>
    </source>
</evidence>
<feature type="compositionally biased region" description="Basic residues" evidence="9">
    <location>
        <begin position="1040"/>
        <end position="1049"/>
    </location>
</feature>
<dbReference type="FunFam" id="1.20.58.60:FF:000018">
    <property type="entry name" value="Spectrin beta chain"/>
    <property type="match status" value="1"/>
</dbReference>
<evidence type="ECO:0000256" key="2">
    <source>
        <dbReference type="ARBA" id="ARBA00006826"/>
    </source>
</evidence>
<evidence type="ECO:0000256" key="5">
    <source>
        <dbReference type="ARBA" id="ARBA00022737"/>
    </source>
</evidence>
<feature type="compositionally biased region" description="Basic and acidic residues" evidence="9">
    <location>
        <begin position="1178"/>
        <end position="1188"/>
    </location>
</feature>
<sequence length="1303" mass="149407">MLMARDTSRDETQKLHKKWLKHQAFMAELAQNKEWLDKIEKEGQHLIEEKPELRDVVARKLGQIRECWQDLESTTQAKARQLFEANRADLLVQSYSSLDQRLAQLETQLSHDDYGQDLTTVNKHLKKLQTMETQMEEWYQEVGELQQEAASLPQQGQLMGDVGERQAAVESRIVRLIEPLKERRRILLASKEVHQVGRDLEDEILWVQERLPLATSQEHGTTLQEVQQLMKKNQTLQRELQGHRARVEDVLERASLIASIRSPEADCVRAGMEQLAAQWEALWLETERRQLGLDAMYQAQQYYFDVGEVEAWLSEQELHMMNEEKGKDEPSTLQLLKKHLVLEQCIEDYAETIGLLSQQCRQLLELGHPDSEQISKRQSQIDRLYVSLKDLLEERKSRLEQQYWLYQLSREVDELEQWIAEREVVASSPELGQDFEHVTILQEKFTEFATETGSMGQERVTAINQMVDELIDYGHADAATIAEWKDGVNEAWADLLELMETRGQLLAASHQLHKFFADCREVLVQIDDKKRRLPEVRAQQGDSANTSTLQRLMHTFEHDIQLLVNQVRQLQESSAQLRTVYAGEKAEAIAQREHEVMHCWKELIISCEECRVQITTATDKLRFFSMVRDQLMWMDSIICQIGTGEKPRDVSSVEVLMNYHQSLKNEVEARNKSVVQCIEMGKTLLAARNPASEEIREKLERVLAKQRELSEKWDRHWEFLQQMLEVHQFAQEAVVAEAWLTAQEPFINSSELGSSVDEVEQLIRRHEAFRKAAANWEERFSSLRRLTTVEKIKAEQGKLPPTPLLGRKVFLDPQEVSPARSTTSSLMRQTIYEQQVVDGRVERHVQQQQQQPSPSSVARRLGSTVANYTPILNGSAYTRSIEARTSGLVGVAAGLGMGTGMGTASPTVSVTPPQPEPKSSVSASGAAGLRPEQRSERILRKLAAQQPQERIEHLHEMVRPLLDRERERMERERDALERPGGEVGVMAEVVLQDPPPPQTPPAGRERLNSEARSVELRISAGGGSAGSSRSELQAELHQPPGHHHAPHHRLERQLSNEQLVQARRDELPQELWRERAERERRLERQTSSEQEKEVGHEARRRDRHRLDRQESSEREHSDRRSTEKRSTLADIVEQLQEREAAVARGEIPRLPNGLPEKATRPDRPRARDRPKPRRRPRPKDPSGGETTRRSRSAPAQSSPPVPAVPSHTAQHEGFLFRKLDIESQKKAANRWVSSVPSVTSSKAGLHFADPHGLVAFERKLHLETKPKSKRLLCSLLYMSYVVHVAFLQSLIHQHIVTVKISVP</sequence>
<dbReference type="Proteomes" id="UP001591681">
    <property type="component" value="Unassembled WGS sequence"/>
</dbReference>
<keyword evidence="11" id="KW-1185">Reference proteome</keyword>
<feature type="region of interest" description="Disordered" evidence="9">
    <location>
        <begin position="1020"/>
        <end position="1049"/>
    </location>
</feature>
<dbReference type="GO" id="GO:0005856">
    <property type="term" value="C:cytoskeleton"/>
    <property type="evidence" value="ECO:0007669"/>
    <property type="project" value="UniProtKB-SubCell"/>
</dbReference>
<dbReference type="InterPro" id="IPR002017">
    <property type="entry name" value="Spectrin_repeat"/>
</dbReference>
<comment type="subcellular location">
    <subcellularLocation>
        <location evidence="1">Cytoplasm</location>
        <location evidence="1">Cytoskeleton</location>
    </subcellularLocation>
</comment>
<accession>A0ABD1KBK7</accession>
<dbReference type="InterPro" id="IPR018159">
    <property type="entry name" value="Spectrin/alpha-actinin"/>
</dbReference>
<protein>
    <recommendedName>
        <fullName evidence="12">Spectrin beta chain</fullName>
    </recommendedName>
</protein>
<evidence type="ECO:0000313" key="10">
    <source>
        <dbReference type="EMBL" id="KAL2096518.1"/>
    </source>
</evidence>
<feature type="region of interest" description="Disordered" evidence="9">
    <location>
        <begin position="1142"/>
        <end position="1209"/>
    </location>
</feature>
<keyword evidence="3" id="KW-0117">Actin capping</keyword>
<feature type="compositionally biased region" description="Polar residues" evidence="9">
    <location>
        <begin position="904"/>
        <end position="923"/>
    </location>
</feature>
<evidence type="ECO:0000256" key="1">
    <source>
        <dbReference type="ARBA" id="ARBA00004245"/>
    </source>
</evidence>
<evidence type="ECO:0000256" key="7">
    <source>
        <dbReference type="ARBA" id="ARBA00023212"/>
    </source>
</evidence>
<keyword evidence="8" id="KW-0175">Coiled coil</keyword>